<dbReference type="GO" id="GO:0004497">
    <property type="term" value="F:monooxygenase activity"/>
    <property type="evidence" value="ECO:0007669"/>
    <property type="project" value="UniProtKB-KW"/>
</dbReference>
<protein>
    <recommendedName>
        <fullName evidence="6">FAD-binding domain-containing protein</fullName>
    </recommendedName>
</protein>
<dbReference type="Proteomes" id="UP000244722">
    <property type="component" value="Unassembled WGS sequence"/>
</dbReference>
<sequence>MGGWIAGNNFRSGLGGLEAAIAIPLAGHRVTVLEAASGIRIGAGIQILPNASKILTAWSMRGALLQYATLPKQVNMIGWKGNHIAHMKFAQQAKKDFNRASLYKCLLDRAVKLSSKVLMKWSVSDVKFGEAGGVCTVLLHDRRRLSADLVVGADGNYGINSAMRGCLAGHLDKPTPTGNLAYRLMLKTKDMIKDPESREFVTDPKVNYWMRPDVHAVNYVLKGGEQFNMVLVPDDIPEGGATTIKGNVDKMIGELLVLCESVYKCIFCIREELGNWSLPSGTFTLLEDTANSTLPYLAPGGGMSLENAAAALSECLPRISSKRDISLALSVYETCRKKRTTRVVQRGNQQEKDAKMKMVQTSAWEFLAWRDPEFAPWLLGYEVMREVEADWPNENTPPCTGIHSTNEP</sequence>
<evidence type="ECO:0000256" key="2">
    <source>
        <dbReference type="ARBA" id="ARBA00023002"/>
    </source>
</evidence>
<comment type="similarity">
    <text evidence="1">Belongs to the paxM FAD-dependent monooxygenase family.</text>
</comment>
<dbReference type="SUPFAM" id="SSF51905">
    <property type="entry name" value="FAD/NAD(P)-binding domain"/>
    <property type="match status" value="1"/>
</dbReference>
<dbReference type="InterPro" id="IPR050493">
    <property type="entry name" value="FAD-dep_Monooxygenase_BioMet"/>
</dbReference>
<keyword evidence="2" id="KW-0560">Oxidoreductase</keyword>
<comment type="caution">
    <text evidence="4">The sequence shown here is derived from an EMBL/GenBank/DDBJ whole genome shotgun (WGS) entry which is preliminary data.</text>
</comment>
<dbReference type="PANTHER" id="PTHR13789">
    <property type="entry name" value="MONOOXYGENASE"/>
    <property type="match status" value="1"/>
</dbReference>
<evidence type="ECO:0008006" key="6">
    <source>
        <dbReference type="Google" id="ProtNLM"/>
    </source>
</evidence>
<accession>A0A2T6ZLE8</accession>
<dbReference type="InterPro" id="IPR036188">
    <property type="entry name" value="FAD/NAD-bd_sf"/>
</dbReference>
<keyword evidence="3" id="KW-0503">Monooxygenase</keyword>
<dbReference type="PANTHER" id="PTHR13789:SF242">
    <property type="entry name" value="FAD-BINDING DOMAIN-CONTAINING PROTEIN"/>
    <property type="match status" value="1"/>
</dbReference>
<dbReference type="AlphaFoldDB" id="A0A2T6ZLE8"/>
<gene>
    <name evidence="4" type="ORF">B9Z19DRAFT_1115959</name>
</gene>
<evidence type="ECO:0000256" key="3">
    <source>
        <dbReference type="ARBA" id="ARBA00023033"/>
    </source>
</evidence>
<reference evidence="4 5" key="1">
    <citation type="submission" date="2017-04" db="EMBL/GenBank/DDBJ databases">
        <title>Draft genome sequence of Tuber borchii Vittad., a whitish edible truffle.</title>
        <authorList>
            <consortium name="DOE Joint Genome Institute"/>
            <person name="Murat C."/>
            <person name="Kuo A."/>
            <person name="Barry K.W."/>
            <person name="Clum A."/>
            <person name="Dockter R.B."/>
            <person name="Fauchery L."/>
            <person name="Iotti M."/>
            <person name="Kohler A."/>
            <person name="Labutti K."/>
            <person name="Lindquist E.A."/>
            <person name="Lipzen A."/>
            <person name="Ohm R.A."/>
            <person name="Wang M."/>
            <person name="Grigoriev I.V."/>
            <person name="Zambonelli A."/>
            <person name="Martin F.M."/>
        </authorList>
    </citation>
    <scope>NUCLEOTIDE SEQUENCE [LARGE SCALE GENOMIC DNA]</scope>
    <source>
        <strain evidence="4 5">Tbo3840</strain>
    </source>
</reference>
<evidence type="ECO:0000313" key="5">
    <source>
        <dbReference type="Proteomes" id="UP000244722"/>
    </source>
</evidence>
<keyword evidence="5" id="KW-1185">Reference proteome</keyword>
<dbReference type="Gene3D" id="3.50.50.60">
    <property type="entry name" value="FAD/NAD(P)-binding domain"/>
    <property type="match status" value="1"/>
</dbReference>
<dbReference type="EMBL" id="NESQ01000192">
    <property type="protein sequence ID" value="PUU76317.1"/>
    <property type="molecule type" value="Genomic_DNA"/>
</dbReference>
<evidence type="ECO:0000313" key="4">
    <source>
        <dbReference type="EMBL" id="PUU76317.1"/>
    </source>
</evidence>
<name>A0A2T6ZLE8_TUBBO</name>
<organism evidence="4 5">
    <name type="scientific">Tuber borchii</name>
    <name type="common">White truffle</name>
    <dbReference type="NCBI Taxonomy" id="42251"/>
    <lineage>
        <taxon>Eukaryota</taxon>
        <taxon>Fungi</taxon>
        <taxon>Dikarya</taxon>
        <taxon>Ascomycota</taxon>
        <taxon>Pezizomycotina</taxon>
        <taxon>Pezizomycetes</taxon>
        <taxon>Pezizales</taxon>
        <taxon>Tuberaceae</taxon>
        <taxon>Tuber</taxon>
    </lineage>
</organism>
<evidence type="ECO:0000256" key="1">
    <source>
        <dbReference type="ARBA" id="ARBA00007992"/>
    </source>
</evidence>
<dbReference type="OrthoDB" id="16820at2759"/>
<dbReference type="STRING" id="42251.A0A2T6ZLE8"/>
<proteinExistence type="inferred from homology"/>